<name>A0A7Y9TEM4_9BACT</name>
<evidence type="ECO:0000259" key="2">
    <source>
        <dbReference type="Pfam" id="PF21836"/>
    </source>
</evidence>
<evidence type="ECO:0000313" key="4">
    <source>
        <dbReference type="Proteomes" id="UP000589520"/>
    </source>
</evidence>
<comment type="caution">
    <text evidence="3">The sequence shown here is derived from an EMBL/GenBank/DDBJ whole genome shotgun (WGS) entry which is preliminary data.</text>
</comment>
<keyword evidence="4" id="KW-1185">Reference proteome</keyword>
<dbReference type="Proteomes" id="UP000589520">
    <property type="component" value="Unassembled WGS sequence"/>
</dbReference>
<protein>
    <recommendedName>
        <fullName evidence="2">DUF6895 domain-containing protein</fullName>
    </recommendedName>
</protein>
<gene>
    <name evidence="3" type="ORF">HDF17_000118</name>
</gene>
<dbReference type="InterPro" id="IPR054190">
    <property type="entry name" value="DUF6895"/>
</dbReference>
<evidence type="ECO:0000256" key="1">
    <source>
        <dbReference type="SAM" id="MobiDB-lite"/>
    </source>
</evidence>
<feature type="domain" description="DUF6895" evidence="2">
    <location>
        <begin position="35"/>
        <end position="320"/>
    </location>
</feature>
<dbReference type="EMBL" id="JACCCW010000001">
    <property type="protein sequence ID" value="NYF77831.1"/>
    <property type="molecule type" value="Genomic_DNA"/>
</dbReference>
<feature type="region of interest" description="Disordered" evidence="1">
    <location>
        <begin position="448"/>
        <end position="468"/>
    </location>
</feature>
<organism evidence="3 4">
    <name type="scientific">Granulicella arctica</name>
    <dbReference type="NCBI Taxonomy" id="940613"/>
    <lineage>
        <taxon>Bacteria</taxon>
        <taxon>Pseudomonadati</taxon>
        <taxon>Acidobacteriota</taxon>
        <taxon>Terriglobia</taxon>
        <taxon>Terriglobales</taxon>
        <taxon>Acidobacteriaceae</taxon>
        <taxon>Granulicella</taxon>
    </lineage>
</organism>
<proteinExistence type="predicted"/>
<dbReference type="Pfam" id="PF21836">
    <property type="entry name" value="DUF6895"/>
    <property type="match status" value="1"/>
</dbReference>
<reference evidence="3 4" key="1">
    <citation type="submission" date="2020-07" db="EMBL/GenBank/DDBJ databases">
        <title>Genomic Encyclopedia of Type Strains, Phase IV (KMG-V): Genome sequencing to study the core and pangenomes of soil and plant-associated prokaryotes.</title>
        <authorList>
            <person name="Whitman W."/>
        </authorList>
    </citation>
    <scope>NUCLEOTIDE SEQUENCE [LARGE SCALE GENOMIC DNA]</scope>
    <source>
        <strain evidence="3 4">X4EP2</strain>
    </source>
</reference>
<dbReference type="AlphaFoldDB" id="A0A7Y9TEM4"/>
<dbReference type="RefSeq" id="WP_179486731.1">
    <property type="nucleotide sequence ID" value="NZ_JACCCW010000001.1"/>
</dbReference>
<sequence>MRTNTIQTTDLANSTKEKWDEDDLVQRLCRTLDFAERAIRQLGENGYADSVEQQATVRPEKLIAETAILLLAASKVSDYAAIGPRILRVASLLVPHARSPRMLRGICLEPAVAFEYATAHICLKRLGFYDPDFDAMLDLSAASQASDGRERAPHRMLEQEWLKQGWLYPEGLPRLRSGSQVTNSVLNRTMDLLHGTREDVYCFTHALMYLRDFNLFTRPLPRMREALLEEAEGMLARCLDEQDYDLAGEVLLAWPLTGESWSSAAAFAFRVLARVESAAGFLPAPTTRVGYMKSLDPETGRQYFLATAYHTVYVMGLLCAAALSSGRRPPVKIPLTPVRAGAFDAVSKCLEGDDRRAHWQDDADELEPAERESLAGFFLSIGLHREFGRRNFAAMERLLSVGTALGLTANPVASQAAEMMTRVSQFALFEPLLPRLQYDSARKAESSADGARASNVWGEASPQAVGLS</sequence>
<accession>A0A7Y9TEM4</accession>
<evidence type="ECO:0000313" key="3">
    <source>
        <dbReference type="EMBL" id="NYF77831.1"/>
    </source>
</evidence>